<feature type="chain" id="PRO_5043562440" description="Ig-like domain-containing protein" evidence="1">
    <location>
        <begin position="29"/>
        <end position="558"/>
    </location>
</feature>
<evidence type="ECO:0000313" key="2">
    <source>
        <dbReference type="EMBL" id="GFR64775.1"/>
    </source>
</evidence>
<proteinExistence type="predicted"/>
<organism evidence="2 3">
    <name type="scientific">Elysia marginata</name>
    <dbReference type="NCBI Taxonomy" id="1093978"/>
    <lineage>
        <taxon>Eukaryota</taxon>
        <taxon>Metazoa</taxon>
        <taxon>Spiralia</taxon>
        <taxon>Lophotrochozoa</taxon>
        <taxon>Mollusca</taxon>
        <taxon>Gastropoda</taxon>
        <taxon>Heterobranchia</taxon>
        <taxon>Euthyneura</taxon>
        <taxon>Panpulmonata</taxon>
        <taxon>Sacoglossa</taxon>
        <taxon>Placobranchoidea</taxon>
        <taxon>Plakobranchidae</taxon>
        <taxon>Elysia</taxon>
    </lineage>
</organism>
<evidence type="ECO:0000256" key="1">
    <source>
        <dbReference type="SAM" id="SignalP"/>
    </source>
</evidence>
<dbReference type="Proteomes" id="UP000762676">
    <property type="component" value="Unassembled WGS sequence"/>
</dbReference>
<protein>
    <recommendedName>
        <fullName evidence="4">Ig-like domain-containing protein</fullName>
    </recommendedName>
</protein>
<evidence type="ECO:0000313" key="3">
    <source>
        <dbReference type="Proteomes" id="UP000762676"/>
    </source>
</evidence>
<keyword evidence="1" id="KW-0732">Signal</keyword>
<reference evidence="2 3" key="1">
    <citation type="journal article" date="2021" name="Elife">
        <title>Chloroplast acquisition without the gene transfer in kleptoplastic sea slugs, Plakobranchus ocellatus.</title>
        <authorList>
            <person name="Maeda T."/>
            <person name="Takahashi S."/>
            <person name="Yoshida T."/>
            <person name="Shimamura S."/>
            <person name="Takaki Y."/>
            <person name="Nagai Y."/>
            <person name="Toyoda A."/>
            <person name="Suzuki Y."/>
            <person name="Arimoto A."/>
            <person name="Ishii H."/>
            <person name="Satoh N."/>
            <person name="Nishiyama T."/>
            <person name="Hasebe M."/>
            <person name="Maruyama T."/>
            <person name="Minagawa J."/>
            <person name="Obokata J."/>
            <person name="Shigenobu S."/>
        </authorList>
    </citation>
    <scope>NUCLEOTIDE SEQUENCE [LARGE SCALE GENOMIC DNA]</scope>
</reference>
<keyword evidence="3" id="KW-1185">Reference proteome</keyword>
<gene>
    <name evidence="2" type="ORF">ElyMa_003640700</name>
</gene>
<feature type="signal peptide" evidence="1">
    <location>
        <begin position="1"/>
        <end position="28"/>
    </location>
</feature>
<dbReference type="AlphaFoldDB" id="A0AAV4EWS5"/>
<sequence length="558" mass="63370">MFQFAKILEGRVSFVLAASLHLLLFCQAANTVGTNSLTTADSNEEDVFISMDRLIAVVNVEYWVRATIKMSKQAGMVYAQDITFEGLNKKCKITSEWKFCTPDNKKPEKFSCGCSSRKVLGDIIYYRFYFFIGVVKPEIRGEKFQAFLGPEDETICFSSHSIRIVQFKSTPQKSEDGNLKICSGVKTRLPWIYEGSQEIGQRFQVSSIEWKNKDDALAQLRYDKNRREIFDVKEQYKDKVTIEQDVDTSFFMITLLKPISNNKTTVKIIVRFNETKYINAKKNDEKMLRWKRGRLKMDFVGGVKNHANNARNLIKRSVAGLSSYNNITPSINMTISASTSPASIPSSRIIATTPPPTTIVTTTTTTTTSTKVPELDYRTEEDLFQQLEDEIEIFPLTPPSPYVEATIFLRYTIAGAVLVLCSVPKGSLGHPPVNLSIWQTSEDGRRELLATQQASTNLRYLPLYTEGVYFSCGLEGHALDCLAKDEPPRKIARSNSTGLLHDTEDHGIDWFLVLYGVETFSALSIMLWTISNFIQHIRLILWREKMILAERAKIVEYN</sequence>
<evidence type="ECO:0008006" key="4">
    <source>
        <dbReference type="Google" id="ProtNLM"/>
    </source>
</evidence>
<name>A0AAV4EWS5_9GAST</name>
<accession>A0AAV4EWS5</accession>
<dbReference type="EMBL" id="BMAT01007459">
    <property type="protein sequence ID" value="GFR64775.1"/>
    <property type="molecule type" value="Genomic_DNA"/>
</dbReference>
<comment type="caution">
    <text evidence="2">The sequence shown here is derived from an EMBL/GenBank/DDBJ whole genome shotgun (WGS) entry which is preliminary data.</text>
</comment>